<dbReference type="Proteomes" id="UP000325558">
    <property type="component" value="Unassembled WGS sequence"/>
</dbReference>
<evidence type="ECO:0000313" key="1">
    <source>
        <dbReference type="EMBL" id="KAE8343755.1"/>
    </source>
</evidence>
<proteinExistence type="predicted"/>
<protein>
    <submittedName>
        <fullName evidence="1">Uncharacterized protein</fullName>
    </submittedName>
</protein>
<reference evidence="1" key="1">
    <citation type="submission" date="2019-04" db="EMBL/GenBank/DDBJ databases">
        <title>Friends and foes A comparative genomics study of 23 Aspergillus species from section Flavi.</title>
        <authorList>
            <consortium name="DOE Joint Genome Institute"/>
            <person name="Kjaerbolling I."/>
            <person name="Vesth T."/>
            <person name="Frisvad J.C."/>
            <person name="Nybo J.L."/>
            <person name="Theobald S."/>
            <person name="Kildgaard S."/>
            <person name="Isbrandt T."/>
            <person name="Kuo A."/>
            <person name="Sato A."/>
            <person name="Lyhne E.K."/>
            <person name="Kogle M.E."/>
            <person name="Wiebenga A."/>
            <person name="Kun R.S."/>
            <person name="Lubbers R.J."/>
            <person name="Makela M.R."/>
            <person name="Barry K."/>
            <person name="Chovatia M."/>
            <person name="Clum A."/>
            <person name="Daum C."/>
            <person name="Haridas S."/>
            <person name="He G."/>
            <person name="LaButti K."/>
            <person name="Lipzen A."/>
            <person name="Mondo S."/>
            <person name="Riley R."/>
            <person name="Salamov A."/>
            <person name="Simmons B.A."/>
            <person name="Magnuson J.K."/>
            <person name="Henrissat B."/>
            <person name="Mortensen U.H."/>
            <person name="Larsen T.O."/>
            <person name="Devries R.P."/>
            <person name="Grigoriev I.V."/>
            <person name="Machida M."/>
            <person name="Baker S.E."/>
            <person name="Andersen M.R."/>
        </authorList>
    </citation>
    <scope>NUCLEOTIDE SEQUENCE</scope>
    <source>
        <strain evidence="1">CBS 117612</strain>
    </source>
</reference>
<dbReference type="AlphaFoldDB" id="A0A5N6YE59"/>
<accession>A0A5N6YE59</accession>
<organism evidence="1">
    <name type="scientific">Aspergillus arachidicola</name>
    <dbReference type="NCBI Taxonomy" id="656916"/>
    <lineage>
        <taxon>Eukaryota</taxon>
        <taxon>Fungi</taxon>
        <taxon>Dikarya</taxon>
        <taxon>Ascomycota</taxon>
        <taxon>Pezizomycotina</taxon>
        <taxon>Eurotiomycetes</taxon>
        <taxon>Eurotiomycetidae</taxon>
        <taxon>Eurotiales</taxon>
        <taxon>Aspergillaceae</taxon>
        <taxon>Aspergillus</taxon>
        <taxon>Aspergillus subgen. Circumdati</taxon>
    </lineage>
</organism>
<sequence>MFSFSRRKIRPSFLALSNFVTLNTSLSSQDITRRCLDKCRDAGNALRLPDTLVGQIAALSGSIFTDGEPIVLGYLMQVVDRWAEIVGQDTEGRPLVPCPISFTEEERSQQREDQAKWEEGVVLMDEILDRLGAYRGWDGFVSHADYEARKRLVLDVQERFFQQVATTDDERSLWCKAWPFPVSDK</sequence>
<name>A0A5N6YE59_9EURO</name>
<dbReference type="OrthoDB" id="2906425at2759"/>
<dbReference type="EMBL" id="ML737127">
    <property type="protein sequence ID" value="KAE8343755.1"/>
    <property type="molecule type" value="Genomic_DNA"/>
</dbReference>
<gene>
    <name evidence="1" type="ORF">BDV24DRAFT_161064</name>
</gene>